<dbReference type="AlphaFoldDB" id="A0A0B2VG29"/>
<protein>
    <submittedName>
        <fullName evidence="2">Uncharacterized protein F44E2.8</fullName>
    </submittedName>
</protein>
<evidence type="ECO:0000259" key="1">
    <source>
        <dbReference type="Pfam" id="PF08719"/>
    </source>
</evidence>
<evidence type="ECO:0000313" key="2">
    <source>
        <dbReference type="EMBL" id="KHN80347.1"/>
    </source>
</evidence>
<organism evidence="2 3">
    <name type="scientific">Toxocara canis</name>
    <name type="common">Canine roundworm</name>
    <dbReference type="NCBI Taxonomy" id="6265"/>
    <lineage>
        <taxon>Eukaryota</taxon>
        <taxon>Metazoa</taxon>
        <taxon>Ecdysozoa</taxon>
        <taxon>Nematoda</taxon>
        <taxon>Chromadorea</taxon>
        <taxon>Rhabditida</taxon>
        <taxon>Spirurina</taxon>
        <taxon>Ascaridomorpha</taxon>
        <taxon>Ascaridoidea</taxon>
        <taxon>Toxocaridae</taxon>
        <taxon>Toxocara</taxon>
    </lineage>
</organism>
<dbReference type="SUPFAM" id="SSF143990">
    <property type="entry name" value="YbiA-like"/>
    <property type="match status" value="1"/>
</dbReference>
<feature type="non-terminal residue" evidence="2">
    <location>
        <position position="1"/>
    </location>
</feature>
<proteinExistence type="predicted"/>
<dbReference type="OrthoDB" id="206452at2759"/>
<comment type="caution">
    <text evidence="2">The sequence shown here is derived from an EMBL/GenBank/DDBJ whole genome shotgun (WGS) entry which is preliminary data.</text>
</comment>
<accession>A0A0B2VG29</accession>
<feature type="domain" description="NADAR" evidence="1">
    <location>
        <begin position="156"/>
        <end position="348"/>
    </location>
</feature>
<dbReference type="Gene3D" id="1.10.357.40">
    <property type="entry name" value="YbiA-like"/>
    <property type="match status" value="1"/>
</dbReference>
<gene>
    <name evidence="2" type="primary">F44E2.8</name>
    <name evidence="2" type="ORF">Tcan_06509</name>
</gene>
<sequence>RIAARIQRVLTGNFGPSGYGCLASIQNDCESRRVARLLLCDGASEFNSVLDFMDSHFSGQFIPSAASSYHSWPRYEGRGGGRSLRGIRGGLGARNGFAMGFRGRNPIGGGMRMGRGAPRFQYGRIMKNKPFLRNRHFEFKKLPESAKFKEFTVSPDNIVCFSGFQNVFTAQHDFPLQIDGRTYDNVNHFYQLAKTEALCGVTSLLMTEGEEGSTKEKIKDYNTLARNILKINKVEKNAAEEWRKTAGLEAMQRALLAKVEQCEELRKALLDSGDKLLIHCFGGDDFYATACNHRYIQDWARSMKSNKVVIKIPLDFPLTSETVLSVPKFGLGRNALGVIYMQLREMLRDGLLPFKGSMKASSDENTMDMQAEELSGPSVVPSVPAPIKNDSRDSGMGDGFVIGGGSVQTLEDGGSQKEKKYDGNVAWVPLDYLAKFD</sequence>
<keyword evidence="3" id="KW-1185">Reference proteome</keyword>
<evidence type="ECO:0000313" key="3">
    <source>
        <dbReference type="Proteomes" id="UP000031036"/>
    </source>
</evidence>
<reference evidence="2 3" key="1">
    <citation type="submission" date="2014-11" db="EMBL/GenBank/DDBJ databases">
        <title>Genetic blueprint of the zoonotic pathogen Toxocara canis.</title>
        <authorList>
            <person name="Zhu X.-Q."/>
            <person name="Korhonen P.K."/>
            <person name="Cai H."/>
            <person name="Young N.D."/>
            <person name="Nejsum P."/>
            <person name="von Samson-Himmelstjerna G."/>
            <person name="Boag P.R."/>
            <person name="Tan P."/>
            <person name="Li Q."/>
            <person name="Min J."/>
            <person name="Yang Y."/>
            <person name="Wang X."/>
            <person name="Fang X."/>
            <person name="Hall R.S."/>
            <person name="Hofmann A."/>
            <person name="Sternberg P.W."/>
            <person name="Jex A.R."/>
            <person name="Gasser R.B."/>
        </authorList>
    </citation>
    <scope>NUCLEOTIDE SEQUENCE [LARGE SCALE GENOMIC DNA]</scope>
    <source>
        <strain evidence="2">PN_DK_2014</strain>
    </source>
</reference>
<dbReference type="EMBL" id="JPKZ01001748">
    <property type="protein sequence ID" value="KHN80347.1"/>
    <property type="molecule type" value="Genomic_DNA"/>
</dbReference>
<dbReference type="CDD" id="cd15457">
    <property type="entry name" value="NADAR"/>
    <property type="match status" value="1"/>
</dbReference>
<dbReference type="Proteomes" id="UP000031036">
    <property type="component" value="Unassembled WGS sequence"/>
</dbReference>
<dbReference type="InterPro" id="IPR037238">
    <property type="entry name" value="YbiA-like_sf"/>
</dbReference>
<dbReference type="InterPro" id="IPR012816">
    <property type="entry name" value="NADAR"/>
</dbReference>
<name>A0A0B2VG29_TOXCA</name>
<dbReference type="OMA" id="YMQLREM"/>
<dbReference type="Pfam" id="PF08719">
    <property type="entry name" value="NADAR"/>
    <property type="match status" value="1"/>
</dbReference>